<organism evidence="3 4">
    <name type="scientific">Levilactobacillus bambusae</name>
    <dbReference type="NCBI Taxonomy" id="2024736"/>
    <lineage>
        <taxon>Bacteria</taxon>
        <taxon>Bacillati</taxon>
        <taxon>Bacillota</taxon>
        <taxon>Bacilli</taxon>
        <taxon>Lactobacillales</taxon>
        <taxon>Lactobacillaceae</taxon>
        <taxon>Levilactobacillus</taxon>
    </lineage>
</organism>
<accession>A0A2V1N1C7</accession>
<dbReference type="Gene3D" id="3.30.70.100">
    <property type="match status" value="1"/>
</dbReference>
<keyword evidence="1" id="KW-0479">Metal-binding</keyword>
<evidence type="ECO:0000256" key="1">
    <source>
        <dbReference type="ARBA" id="ARBA00022723"/>
    </source>
</evidence>
<comment type="caution">
    <text evidence="3">The sequence shown here is derived from an EMBL/GenBank/DDBJ whole genome shotgun (WGS) entry which is preliminary data.</text>
</comment>
<dbReference type="AlphaFoldDB" id="A0A2V1N1C7"/>
<gene>
    <name evidence="3" type="ORF">DCM90_01535</name>
</gene>
<dbReference type="EMBL" id="QCXQ01000001">
    <property type="protein sequence ID" value="PWG00882.1"/>
    <property type="molecule type" value="Genomic_DNA"/>
</dbReference>
<reference evidence="3 4" key="1">
    <citation type="journal article" date="2018" name="Int. J. Syst. Evol. Microbiol.">
        <title>Lactobacillus bambusae sp. nov., isolated from a traditional fermented Ma-bamboo shoots of Taiwan.</title>
        <authorList>
            <person name="Wang L.-T."/>
        </authorList>
    </citation>
    <scope>NUCLEOTIDE SEQUENCE [LARGE SCALE GENOMIC DNA]</scope>
    <source>
        <strain evidence="3 4">BS-W1</strain>
    </source>
</reference>
<sequence length="75" mass="8316">MKKIIMQLDELSCPSCLQKIQRAVEAEPGVDSVKVLFNAGKVKANFDEGQTSSEQLFDAVKNQGYEVLSVKVREV</sequence>
<dbReference type="PROSITE" id="PS01047">
    <property type="entry name" value="HMA_1"/>
    <property type="match status" value="1"/>
</dbReference>
<name>A0A2V1N1C7_9LACO</name>
<dbReference type="Pfam" id="PF00403">
    <property type="entry name" value="HMA"/>
    <property type="match status" value="1"/>
</dbReference>
<dbReference type="OrthoDB" id="2721717at2"/>
<dbReference type="InterPro" id="IPR017969">
    <property type="entry name" value="Heavy-metal-associated_CS"/>
</dbReference>
<dbReference type="PROSITE" id="PS50846">
    <property type="entry name" value="HMA_2"/>
    <property type="match status" value="1"/>
</dbReference>
<dbReference type="InterPro" id="IPR006121">
    <property type="entry name" value="HMA_dom"/>
</dbReference>
<dbReference type="Proteomes" id="UP000245080">
    <property type="component" value="Unassembled WGS sequence"/>
</dbReference>
<evidence type="ECO:0000313" key="4">
    <source>
        <dbReference type="Proteomes" id="UP000245080"/>
    </source>
</evidence>
<evidence type="ECO:0000259" key="2">
    <source>
        <dbReference type="PROSITE" id="PS50846"/>
    </source>
</evidence>
<feature type="domain" description="HMA" evidence="2">
    <location>
        <begin position="2"/>
        <end position="68"/>
    </location>
</feature>
<proteinExistence type="predicted"/>
<protein>
    <recommendedName>
        <fullName evidence="2">HMA domain-containing protein</fullName>
    </recommendedName>
</protein>
<keyword evidence="4" id="KW-1185">Reference proteome</keyword>
<dbReference type="GO" id="GO:0046872">
    <property type="term" value="F:metal ion binding"/>
    <property type="evidence" value="ECO:0007669"/>
    <property type="project" value="UniProtKB-KW"/>
</dbReference>
<dbReference type="InterPro" id="IPR036163">
    <property type="entry name" value="HMA_dom_sf"/>
</dbReference>
<evidence type="ECO:0000313" key="3">
    <source>
        <dbReference type="EMBL" id="PWG00882.1"/>
    </source>
</evidence>
<dbReference type="SUPFAM" id="SSF55008">
    <property type="entry name" value="HMA, heavy metal-associated domain"/>
    <property type="match status" value="1"/>
</dbReference>
<dbReference type="RefSeq" id="WP_109249595.1">
    <property type="nucleotide sequence ID" value="NZ_QCXQ01000001.1"/>
</dbReference>
<dbReference type="CDD" id="cd00371">
    <property type="entry name" value="HMA"/>
    <property type="match status" value="1"/>
</dbReference>